<name>A0AA36GK01_CYLNA</name>
<feature type="region of interest" description="Disordered" evidence="2">
    <location>
        <begin position="342"/>
        <end position="384"/>
    </location>
</feature>
<evidence type="ECO:0000313" key="5">
    <source>
        <dbReference type="EMBL" id="CAJ0593633.1"/>
    </source>
</evidence>
<dbReference type="InterPro" id="IPR034164">
    <property type="entry name" value="Pepsin-like_dom"/>
</dbReference>
<dbReference type="CDD" id="cd05471">
    <property type="entry name" value="pepsin_like"/>
    <property type="match status" value="1"/>
</dbReference>
<keyword evidence="6" id="KW-1185">Reference proteome</keyword>
<organism evidence="5 6">
    <name type="scientific">Cylicocyclus nassatus</name>
    <name type="common">Nematode worm</name>
    <dbReference type="NCBI Taxonomy" id="53992"/>
    <lineage>
        <taxon>Eukaryota</taxon>
        <taxon>Metazoa</taxon>
        <taxon>Ecdysozoa</taxon>
        <taxon>Nematoda</taxon>
        <taxon>Chromadorea</taxon>
        <taxon>Rhabditida</taxon>
        <taxon>Rhabditina</taxon>
        <taxon>Rhabditomorpha</taxon>
        <taxon>Strongyloidea</taxon>
        <taxon>Strongylidae</taxon>
        <taxon>Cylicocyclus</taxon>
    </lineage>
</organism>
<dbReference type="InterPro" id="IPR033121">
    <property type="entry name" value="PEPTIDASE_A1"/>
</dbReference>
<dbReference type="GO" id="GO:0006508">
    <property type="term" value="P:proteolysis"/>
    <property type="evidence" value="ECO:0007669"/>
    <property type="project" value="InterPro"/>
</dbReference>
<reference evidence="5" key="1">
    <citation type="submission" date="2023-07" db="EMBL/GenBank/DDBJ databases">
        <authorList>
            <consortium name="CYATHOMIX"/>
        </authorList>
    </citation>
    <scope>NUCLEOTIDE SEQUENCE</scope>
    <source>
        <strain evidence="5">N/A</strain>
    </source>
</reference>
<dbReference type="PANTHER" id="PTHR47966:SF45">
    <property type="entry name" value="PEPTIDASE A1 DOMAIN-CONTAINING PROTEIN"/>
    <property type="match status" value="1"/>
</dbReference>
<dbReference type="Gene3D" id="2.40.70.10">
    <property type="entry name" value="Acid Proteases"/>
    <property type="match status" value="2"/>
</dbReference>
<feature type="signal peptide" evidence="3">
    <location>
        <begin position="1"/>
        <end position="22"/>
    </location>
</feature>
<comment type="similarity">
    <text evidence="1">Belongs to the peptidase A1 family.</text>
</comment>
<dbReference type="GO" id="GO:0005764">
    <property type="term" value="C:lysosome"/>
    <property type="evidence" value="ECO:0007669"/>
    <property type="project" value="TreeGrafter"/>
</dbReference>
<gene>
    <name evidence="5" type="ORF">CYNAS_LOCUS5616</name>
</gene>
<evidence type="ECO:0000313" key="6">
    <source>
        <dbReference type="Proteomes" id="UP001176961"/>
    </source>
</evidence>
<dbReference type="InterPro" id="IPR021109">
    <property type="entry name" value="Peptidase_aspartic_dom_sf"/>
</dbReference>
<dbReference type="GO" id="GO:0004190">
    <property type="term" value="F:aspartic-type endopeptidase activity"/>
    <property type="evidence" value="ECO:0007669"/>
    <property type="project" value="InterPro"/>
</dbReference>
<evidence type="ECO:0000256" key="3">
    <source>
        <dbReference type="SAM" id="SignalP"/>
    </source>
</evidence>
<dbReference type="SUPFAM" id="SSF50630">
    <property type="entry name" value="Acid proteases"/>
    <property type="match status" value="1"/>
</dbReference>
<feature type="chain" id="PRO_5041215744" description="Peptidase A1 domain-containing protein" evidence="3">
    <location>
        <begin position="23"/>
        <end position="409"/>
    </location>
</feature>
<keyword evidence="3" id="KW-0732">Signal</keyword>
<dbReference type="InterPro" id="IPR001461">
    <property type="entry name" value="Aspartic_peptidase_A1"/>
</dbReference>
<dbReference type="PANTHER" id="PTHR47966">
    <property type="entry name" value="BETA-SITE APP-CLEAVING ENZYME, ISOFORM A-RELATED"/>
    <property type="match status" value="1"/>
</dbReference>
<sequence length="409" mass="44850">MVTSELLALFTILTCEVIYVNADWYEIPLLPVPNGYAHTIYIGGQEFTVLVTLRNSILWIPSINCTGCGSRHKFDPSKSVSFLNDGTEWRLESWHGQVEGVLGIDNVQSLNVSGGLDTISLHCQFGMVTKMTVHENLQADGMLGLWDFSTQASRPFIYQLKDLSEPWFVINLSQKPEVGAKGSVQYGWRHKFGCNHKPLLRYNYLPEAPYQFQVKITMGSFDPHMLFLAIPDLIPHITGLPELIDGIASCAGAEYINGSYEFDCKDTQSVPDLIITYGQVPLRIASDKLIKKIKDRCVLALAIKSGVAFGAEIYLGAPLFEQYCVSVDFSAKSVGFAKVDTSTPATTNPANSTPTTTTSANATPTTITSANATPTTTTSANSTFPTSWNTRLEPSLLALLMLPLLSLFI</sequence>
<feature type="domain" description="Peptidase A1" evidence="4">
    <location>
        <begin position="36"/>
        <end position="337"/>
    </location>
</feature>
<dbReference type="EMBL" id="CATQJL010000112">
    <property type="protein sequence ID" value="CAJ0593633.1"/>
    <property type="molecule type" value="Genomic_DNA"/>
</dbReference>
<dbReference type="Proteomes" id="UP001176961">
    <property type="component" value="Unassembled WGS sequence"/>
</dbReference>
<accession>A0AA36GK01</accession>
<proteinExistence type="inferred from homology"/>
<comment type="caution">
    <text evidence="5">The sequence shown here is derived from an EMBL/GenBank/DDBJ whole genome shotgun (WGS) entry which is preliminary data.</text>
</comment>
<dbReference type="Pfam" id="PF00026">
    <property type="entry name" value="Asp"/>
    <property type="match status" value="1"/>
</dbReference>
<dbReference type="PROSITE" id="PS51767">
    <property type="entry name" value="PEPTIDASE_A1"/>
    <property type="match status" value="1"/>
</dbReference>
<evidence type="ECO:0000256" key="2">
    <source>
        <dbReference type="SAM" id="MobiDB-lite"/>
    </source>
</evidence>
<protein>
    <recommendedName>
        <fullName evidence="4">Peptidase A1 domain-containing protein</fullName>
    </recommendedName>
</protein>
<dbReference type="AlphaFoldDB" id="A0AA36GK01"/>
<evidence type="ECO:0000259" key="4">
    <source>
        <dbReference type="PROSITE" id="PS51767"/>
    </source>
</evidence>
<evidence type="ECO:0000256" key="1">
    <source>
        <dbReference type="ARBA" id="ARBA00007447"/>
    </source>
</evidence>